<dbReference type="PATRIC" id="fig|1160705.3.peg.1825"/>
<reference evidence="1 2" key="1">
    <citation type="journal article" date="2013" name="Genome Announc.">
        <title>Draft Genome Sequence of Streptomyces viridochromogenes Strain Tu57, Producer of Avilamycin.</title>
        <authorList>
            <person name="Gruning B.A."/>
            <person name="Erxleben A."/>
            <person name="Hahnlein A."/>
            <person name="Gunther S."/>
        </authorList>
    </citation>
    <scope>NUCLEOTIDE SEQUENCE [LARGE SCALE GENOMIC DNA]</scope>
    <source>
        <strain evidence="1 2">Tue57</strain>
    </source>
</reference>
<comment type="caution">
    <text evidence="1">The sequence shown here is derived from an EMBL/GenBank/DDBJ whole genome shotgun (WGS) entry which is preliminary data.</text>
</comment>
<dbReference type="Proteomes" id="UP000011205">
    <property type="component" value="Unassembled WGS sequence"/>
</dbReference>
<evidence type="ECO:0000313" key="1">
    <source>
        <dbReference type="EMBL" id="ELS57188.1"/>
    </source>
</evidence>
<organism evidence="1 2">
    <name type="scientific">Streptomyces viridochromogenes Tue57</name>
    <dbReference type="NCBI Taxonomy" id="1160705"/>
    <lineage>
        <taxon>Bacteria</taxon>
        <taxon>Bacillati</taxon>
        <taxon>Actinomycetota</taxon>
        <taxon>Actinomycetes</taxon>
        <taxon>Kitasatosporales</taxon>
        <taxon>Streptomycetaceae</taxon>
        <taxon>Streptomyces</taxon>
    </lineage>
</organism>
<sequence length="80" mass="8068">MTPAETPLFVLHGVLSRSVAARARAATGRQFVGCGPVSRYRPCSPSNSTASTVVCAAVMQKGAAASEAHGAPGVSRVVAE</sequence>
<protein>
    <submittedName>
        <fullName evidence="1">Uncharacterized protein</fullName>
    </submittedName>
</protein>
<dbReference type="EMBL" id="AMLP01000062">
    <property type="protein sequence ID" value="ELS57188.1"/>
    <property type="molecule type" value="Genomic_DNA"/>
</dbReference>
<proteinExistence type="predicted"/>
<dbReference type="AlphaFoldDB" id="L8PMB1"/>
<accession>L8PMB1</accession>
<name>L8PMB1_STRVR</name>
<evidence type="ECO:0000313" key="2">
    <source>
        <dbReference type="Proteomes" id="UP000011205"/>
    </source>
</evidence>
<gene>
    <name evidence="1" type="ORF">STVIR_1833</name>
</gene>